<dbReference type="Gene3D" id="3.40.50.300">
    <property type="entry name" value="P-loop containing nucleotide triphosphate hydrolases"/>
    <property type="match status" value="1"/>
</dbReference>
<evidence type="ECO:0000259" key="2">
    <source>
        <dbReference type="Pfam" id="PF00437"/>
    </source>
</evidence>
<organism evidence="4 5">
    <name type="scientific">Corynebacterium minutissimum</name>
    <dbReference type="NCBI Taxonomy" id="38301"/>
    <lineage>
        <taxon>Bacteria</taxon>
        <taxon>Bacillati</taxon>
        <taxon>Actinomycetota</taxon>
        <taxon>Actinomycetes</taxon>
        <taxon>Mycobacteriales</taxon>
        <taxon>Corynebacteriaceae</taxon>
        <taxon>Corynebacterium</taxon>
    </lineage>
</organism>
<dbReference type="STRING" id="38301.NX84_02290"/>
<evidence type="ECO:0000313" key="3">
    <source>
        <dbReference type="EMBL" id="QPS60174.1"/>
    </source>
</evidence>
<reference evidence="4 5" key="1">
    <citation type="submission" date="2018-06" db="EMBL/GenBank/DDBJ databases">
        <authorList>
            <consortium name="Pathogen Informatics"/>
            <person name="Doyle S."/>
        </authorList>
    </citation>
    <scope>NUCLEOTIDE SEQUENCE [LARGE SCALE GENOMIC DNA]</scope>
    <source>
        <strain evidence="4 5">NCTC10288</strain>
    </source>
</reference>
<dbReference type="Pfam" id="PF00437">
    <property type="entry name" value="T2SSE"/>
    <property type="match status" value="1"/>
</dbReference>
<dbReference type="InterPro" id="IPR027417">
    <property type="entry name" value="P-loop_NTPase"/>
</dbReference>
<dbReference type="PANTHER" id="PTHR30486:SF6">
    <property type="entry name" value="TYPE IV PILUS RETRACTATION ATPASE PILT"/>
    <property type="match status" value="1"/>
</dbReference>
<dbReference type="SUPFAM" id="SSF52540">
    <property type="entry name" value="P-loop containing nucleoside triphosphate hydrolases"/>
    <property type="match status" value="1"/>
</dbReference>
<dbReference type="InterPro" id="IPR022399">
    <property type="entry name" value="TadA-like_ATPase"/>
</dbReference>
<dbReference type="AlphaFoldDB" id="A0A2X4RGE3"/>
<dbReference type="EMBL" id="LS483460">
    <property type="protein sequence ID" value="SQI00999.1"/>
    <property type="molecule type" value="Genomic_DNA"/>
</dbReference>
<keyword evidence="6" id="KW-1185">Reference proteome</keyword>
<gene>
    <name evidence="4" type="primary">gspE</name>
    <name evidence="3" type="ORF">I6G51_02925</name>
    <name evidence="4" type="ORF">NCTC10288_02323</name>
</gene>
<name>A0A2X4RGE3_9CORY</name>
<reference evidence="3 6" key="2">
    <citation type="submission" date="2020-12" db="EMBL/GenBank/DDBJ databases">
        <title>FDA dAtabase for Regulatory Grade micrObial Sequences (FDA-ARGOS): Supporting development and validation of Infectious Disease Dx tests.</title>
        <authorList>
            <person name="Sproer C."/>
            <person name="Gronow S."/>
            <person name="Severitt S."/>
            <person name="Schroder I."/>
            <person name="Tallon L."/>
            <person name="Sadzewicz L."/>
            <person name="Zhao X."/>
            <person name="Boylan J."/>
            <person name="Ott S."/>
            <person name="Bowen H."/>
            <person name="Vavikolanu K."/>
            <person name="Mehta A."/>
            <person name="Aluvathingal J."/>
            <person name="Nadendla S."/>
            <person name="Lowell S."/>
            <person name="Myers T."/>
            <person name="Yan Y."/>
            <person name="Sichtig H."/>
        </authorList>
    </citation>
    <scope>NUCLEOTIDE SEQUENCE [LARGE SCALE GENOMIC DNA]</scope>
    <source>
        <strain evidence="3 6">FDAARGOS_894</strain>
    </source>
</reference>
<evidence type="ECO:0000313" key="6">
    <source>
        <dbReference type="Proteomes" id="UP000594905"/>
    </source>
</evidence>
<dbReference type="Proteomes" id="UP000594905">
    <property type="component" value="Chromosome"/>
</dbReference>
<dbReference type="CDD" id="cd01130">
    <property type="entry name" value="VirB11-like_ATPase"/>
    <property type="match status" value="1"/>
</dbReference>
<dbReference type="Proteomes" id="UP000249264">
    <property type="component" value="Chromosome 1"/>
</dbReference>
<proteinExistence type="inferred from homology"/>
<evidence type="ECO:0000256" key="1">
    <source>
        <dbReference type="ARBA" id="ARBA00006611"/>
    </source>
</evidence>
<dbReference type="KEGG" id="cmin:NCTC10288_02323"/>
<feature type="domain" description="Bacterial type II secretion system protein E" evidence="2">
    <location>
        <begin position="56"/>
        <end position="329"/>
    </location>
</feature>
<protein>
    <submittedName>
        <fullName evidence="4">GSPII_E, type II/IV secretion system protein</fullName>
    </submittedName>
    <submittedName>
        <fullName evidence="3">TadA family conjugal transfer-associated ATPase</fullName>
    </submittedName>
</protein>
<evidence type="ECO:0000313" key="4">
    <source>
        <dbReference type="EMBL" id="SQI00999.1"/>
    </source>
</evidence>
<evidence type="ECO:0000313" key="5">
    <source>
        <dbReference type="Proteomes" id="UP000249264"/>
    </source>
</evidence>
<comment type="similarity">
    <text evidence="1">Belongs to the GSP E family.</text>
</comment>
<dbReference type="GO" id="GO:0016887">
    <property type="term" value="F:ATP hydrolysis activity"/>
    <property type="evidence" value="ECO:0007669"/>
    <property type="project" value="InterPro"/>
</dbReference>
<dbReference type="GeneID" id="70784186"/>
<dbReference type="InterPro" id="IPR001482">
    <property type="entry name" value="T2SS/T4SS_dom"/>
</dbReference>
<dbReference type="Gene3D" id="3.30.450.380">
    <property type="match status" value="1"/>
</dbReference>
<dbReference type="PANTHER" id="PTHR30486">
    <property type="entry name" value="TWITCHING MOTILITY PROTEIN PILT"/>
    <property type="match status" value="1"/>
</dbReference>
<sequence>MSLIDTMRTIVATEPQLAHDASALARRIREEAGVISDVDVFDLLQRLRHDSLGLGLLEPVLSLPGLTDVVVNGPDSCFVDCGHGLQPKEVGFSDDAEVRQLATRLAAVAGVRLDGAQPFADGRLTRPDGTRIRLHALLAPPSASGTCISLRVLRQAQTSLAQLVANGSIDSGVEGLLRGIVDKRASFLVTGGTGSGKTTLLAALLGCVPATERLLIIEDTPELAPAHPHVVTLVSRRANAEGRGEISMSLLLRQALRMRPDRIVVGEIRGAEVVELLAALNTGHDGGAGTVHANSVDEVPARMEALAALGGLDRVALHSQLAAAVHVVLGMERGPEGRRLAHIGVLEGNPVKPRLVWTADGGPRAGFNELCARMGVQP</sequence>
<dbReference type="OrthoDB" id="9810761at2"/>
<dbReference type="NCBIfam" id="TIGR03819">
    <property type="entry name" value="heli_sec_ATPase"/>
    <property type="match status" value="1"/>
</dbReference>
<accession>A0A2X4RGE3</accession>
<dbReference type="RefSeq" id="WP_039673359.1">
    <property type="nucleotide sequence ID" value="NZ_CP065689.1"/>
</dbReference>
<dbReference type="EMBL" id="CP065689">
    <property type="protein sequence ID" value="QPS60174.1"/>
    <property type="molecule type" value="Genomic_DNA"/>
</dbReference>
<dbReference type="InterPro" id="IPR050921">
    <property type="entry name" value="T4SS_GSP_E_ATPase"/>
</dbReference>